<dbReference type="InterPro" id="IPR024932">
    <property type="entry name" value="ApbE"/>
</dbReference>
<evidence type="ECO:0000256" key="4">
    <source>
        <dbReference type="ARBA" id="ARBA00022679"/>
    </source>
</evidence>
<dbReference type="PIRSF" id="PIRSF006268">
    <property type="entry name" value="ApbE"/>
    <property type="match status" value="1"/>
</dbReference>
<comment type="cofactor">
    <cofactor evidence="11">
        <name>Mg(2+)</name>
        <dbReference type="ChEBI" id="CHEBI:18420"/>
    </cofactor>
    <cofactor evidence="11">
        <name>Mn(2+)</name>
        <dbReference type="ChEBI" id="CHEBI:29035"/>
    </cofactor>
    <text evidence="11">Magnesium. Can also use manganese.</text>
</comment>
<accession>A0A069D1V0</accession>
<keyword evidence="6 10" id="KW-0274">FAD</keyword>
<protein>
    <recommendedName>
        <fullName evidence="2 10">FAD:protein FMN transferase</fullName>
        <ecNumber evidence="1 10">2.7.1.180</ecNumber>
    </recommendedName>
    <alternativeName>
        <fullName evidence="8 10">Flavin transferase</fullName>
    </alternativeName>
</protein>
<keyword evidence="13" id="KW-1185">Reference proteome</keyword>
<evidence type="ECO:0000256" key="6">
    <source>
        <dbReference type="ARBA" id="ARBA00022827"/>
    </source>
</evidence>
<evidence type="ECO:0000313" key="13">
    <source>
        <dbReference type="Proteomes" id="UP000027601"/>
    </source>
</evidence>
<evidence type="ECO:0000256" key="9">
    <source>
        <dbReference type="ARBA" id="ARBA00048540"/>
    </source>
</evidence>
<evidence type="ECO:0000256" key="2">
    <source>
        <dbReference type="ARBA" id="ARBA00016337"/>
    </source>
</evidence>
<gene>
    <name evidence="12" type="ORF">JCM15093_1422</name>
</gene>
<dbReference type="PANTHER" id="PTHR30040">
    <property type="entry name" value="THIAMINE BIOSYNTHESIS LIPOPROTEIN APBE"/>
    <property type="match status" value="1"/>
</dbReference>
<dbReference type="GO" id="GO:0016740">
    <property type="term" value="F:transferase activity"/>
    <property type="evidence" value="ECO:0007669"/>
    <property type="project" value="UniProtKB-UniRule"/>
</dbReference>
<dbReference type="InterPro" id="IPR003374">
    <property type="entry name" value="ApbE-like_sf"/>
</dbReference>
<dbReference type="Proteomes" id="UP000027601">
    <property type="component" value="Unassembled WGS sequence"/>
</dbReference>
<proteinExistence type="inferred from homology"/>
<evidence type="ECO:0000256" key="10">
    <source>
        <dbReference type="PIRNR" id="PIRNR006268"/>
    </source>
</evidence>
<dbReference type="STRING" id="1121097.GCA_000428125_00836"/>
<comment type="catalytic activity">
    <reaction evidence="9 10">
        <text>L-threonyl-[protein] + FAD = FMN-L-threonyl-[protein] + AMP + H(+)</text>
        <dbReference type="Rhea" id="RHEA:36847"/>
        <dbReference type="Rhea" id="RHEA-COMP:11060"/>
        <dbReference type="Rhea" id="RHEA-COMP:11061"/>
        <dbReference type="ChEBI" id="CHEBI:15378"/>
        <dbReference type="ChEBI" id="CHEBI:30013"/>
        <dbReference type="ChEBI" id="CHEBI:57692"/>
        <dbReference type="ChEBI" id="CHEBI:74257"/>
        <dbReference type="ChEBI" id="CHEBI:456215"/>
        <dbReference type="EC" id="2.7.1.180"/>
    </reaction>
</comment>
<keyword evidence="7 10" id="KW-0460">Magnesium</keyword>
<evidence type="ECO:0000256" key="5">
    <source>
        <dbReference type="ARBA" id="ARBA00022723"/>
    </source>
</evidence>
<dbReference type="SUPFAM" id="SSF143631">
    <property type="entry name" value="ApbE-like"/>
    <property type="match status" value="1"/>
</dbReference>
<keyword evidence="3 10" id="KW-0285">Flavoprotein</keyword>
<dbReference type="eggNOG" id="COG1477">
    <property type="taxonomic scope" value="Bacteria"/>
</dbReference>
<dbReference type="AlphaFoldDB" id="A0A069D1V0"/>
<keyword evidence="4 10" id="KW-0808">Transferase</keyword>
<feature type="binding site" evidence="11">
    <location>
        <position position="267"/>
    </location>
    <ligand>
        <name>Mg(2+)</name>
        <dbReference type="ChEBI" id="CHEBI:18420"/>
    </ligand>
</feature>
<evidence type="ECO:0000256" key="7">
    <source>
        <dbReference type="ARBA" id="ARBA00022842"/>
    </source>
</evidence>
<dbReference type="PANTHER" id="PTHR30040:SF2">
    <property type="entry name" value="FAD:PROTEIN FMN TRANSFERASE"/>
    <property type="match status" value="1"/>
</dbReference>
<sequence>MIPVKVQTRLMGNTFEFIALAPNEEIGHEQIAVGVEEVKRIEKVFTTFSDSSVTNEVNRMAGVSPVEVPEEFFWLVFRAQKISALTQGLFDLSYGSLDKDFWNFNRAMTQLPHPDEAKKSVRLIDYRNIVLDAQTCTVFLKNKGMRIGFGGIGKGYAADCAKRKMMLAGVENGIVSASGDLNAWGYQEDGSPWTVGIANPNLKHTFFSTLNITNKSIATSGNYEKFVVIDNQLYSHTINPRTGYPVKGVKSVTIITTNAELADAMATPVSIMGVKDGLNFINQIKGIECVLIDDADKLYVSNNIKLIK</sequence>
<evidence type="ECO:0000313" key="12">
    <source>
        <dbReference type="EMBL" id="GAK36266.1"/>
    </source>
</evidence>
<comment type="caution">
    <text evidence="12">The sequence shown here is derived from an EMBL/GenBank/DDBJ whole genome shotgun (WGS) entry which is preliminary data.</text>
</comment>
<keyword evidence="12" id="KW-0449">Lipoprotein</keyword>
<dbReference type="Gene3D" id="3.10.520.10">
    <property type="entry name" value="ApbE-like domains"/>
    <property type="match status" value="1"/>
</dbReference>
<name>A0A069D1V0_9BACE</name>
<organism evidence="12 13">
    <name type="scientific">Bacteroides graminisolvens DSM 19988 = JCM 15093</name>
    <dbReference type="NCBI Taxonomy" id="1121097"/>
    <lineage>
        <taxon>Bacteria</taxon>
        <taxon>Pseudomonadati</taxon>
        <taxon>Bacteroidota</taxon>
        <taxon>Bacteroidia</taxon>
        <taxon>Bacteroidales</taxon>
        <taxon>Bacteroidaceae</taxon>
        <taxon>Bacteroides</taxon>
    </lineage>
</organism>
<dbReference type="EC" id="2.7.1.180" evidence="1 10"/>
<feature type="binding site" evidence="11">
    <location>
        <position position="151"/>
    </location>
    <ligand>
        <name>Mg(2+)</name>
        <dbReference type="ChEBI" id="CHEBI:18420"/>
    </ligand>
</feature>
<dbReference type="RefSeq" id="WP_024996219.1">
    <property type="nucleotide sequence ID" value="NZ_ATZI01000001.1"/>
</dbReference>
<dbReference type="GO" id="GO:0046872">
    <property type="term" value="F:metal ion binding"/>
    <property type="evidence" value="ECO:0007669"/>
    <property type="project" value="UniProtKB-UniRule"/>
</dbReference>
<dbReference type="OrthoDB" id="9778595at2"/>
<evidence type="ECO:0000256" key="8">
    <source>
        <dbReference type="ARBA" id="ARBA00031306"/>
    </source>
</evidence>
<keyword evidence="5 10" id="KW-0479">Metal-binding</keyword>
<evidence type="ECO:0000256" key="3">
    <source>
        <dbReference type="ARBA" id="ARBA00022630"/>
    </source>
</evidence>
<dbReference type="EMBL" id="BAJS01000006">
    <property type="protein sequence ID" value="GAK36266.1"/>
    <property type="molecule type" value="Genomic_DNA"/>
</dbReference>
<evidence type="ECO:0000256" key="11">
    <source>
        <dbReference type="PIRSR" id="PIRSR006268-2"/>
    </source>
</evidence>
<feature type="binding site" evidence="11">
    <location>
        <position position="263"/>
    </location>
    <ligand>
        <name>Mg(2+)</name>
        <dbReference type="ChEBI" id="CHEBI:18420"/>
    </ligand>
</feature>
<evidence type="ECO:0000256" key="1">
    <source>
        <dbReference type="ARBA" id="ARBA00011955"/>
    </source>
</evidence>
<reference evidence="12 13" key="1">
    <citation type="journal article" date="2015" name="Microbes Environ.">
        <title>Distribution and evolution of nitrogen fixation genes in the phylum bacteroidetes.</title>
        <authorList>
            <person name="Inoue J."/>
            <person name="Oshima K."/>
            <person name="Suda W."/>
            <person name="Sakamoto M."/>
            <person name="Iino T."/>
            <person name="Noda S."/>
            <person name="Hongoh Y."/>
            <person name="Hattori M."/>
            <person name="Ohkuma M."/>
        </authorList>
    </citation>
    <scope>NUCLEOTIDE SEQUENCE [LARGE SCALE GENOMIC DNA]</scope>
    <source>
        <strain evidence="12 13">JCM 15093</strain>
    </source>
</reference>
<dbReference type="Pfam" id="PF02424">
    <property type="entry name" value="ApbE"/>
    <property type="match status" value="1"/>
</dbReference>
<comment type="similarity">
    <text evidence="10">Belongs to the ApbE family.</text>
</comment>